<name>A0ABD2XCP7_9HYME</name>
<comment type="caution">
    <text evidence="2">The sequence shown here is derived from an EMBL/GenBank/DDBJ whole genome shotgun (WGS) entry which is preliminary data.</text>
</comment>
<evidence type="ECO:0000256" key="1">
    <source>
        <dbReference type="SAM" id="MobiDB-lite"/>
    </source>
</evidence>
<protein>
    <submittedName>
        <fullName evidence="2">Uncharacterized protein</fullName>
    </submittedName>
</protein>
<sequence>MKPIPGETVMSIIYGPVNTGHLVETSKFLGREIDVWTEDRLIVINGGCEHRNWRNRPSVLGVTHKKIHADRRYRGPTIAPTTSSRARSAIRPRRSGVSSPSGC</sequence>
<dbReference type="Proteomes" id="UP001627154">
    <property type="component" value="Unassembled WGS sequence"/>
</dbReference>
<dbReference type="AlphaFoldDB" id="A0ABD2XCP7"/>
<accession>A0ABD2XCP7</accession>
<evidence type="ECO:0000313" key="3">
    <source>
        <dbReference type="Proteomes" id="UP001627154"/>
    </source>
</evidence>
<reference evidence="2 3" key="1">
    <citation type="journal article" date="2024" name="bioRxiv">
        <title>A reference genome for Trichogramma kaykai: A tiny desert-dwelling parasitoid wasp with competing sex-ratio distorters.</title>
        <authorList>
            <person name="Culotta J."/>
            <person name="Lindsey A.R."/>
        </authorList>
    </citation>
    <scope>NUCLEOTIDE SEQUENCE [LARGE SCALE GENOMIC DNA]</scope>
    <source>
        <strain evidence="2 3">KSX58</strain>
    </source>
</reference>
<proteinExistence type="predicted"/>
<evidence type="ECO:0000313" key="2">
    <source>
        <dbReference type="EMBL" id="KAL3402915.1"/>
    </source>
</evidence>
<feature type="region of interest" description="Disordered" evidence="1">
    <location>
        <begin position="74"/>
        <end position="103"/>
    </location>
</feature>
<organism evidence="2 3">
    <name type="scientific">Trichogramma kaykai</name>
    <dbReference type="NCBI Taxonomy" id="54128"/>
    <lineage>
        <taxon>Eukaryota</taxon>
        <taxon>Metazoa</taxon>
        <taxon>Ecdysozoa</taxon>
        <taxon>Arthropoda</taxon>
        <taxon>Hexapoda</taxon>
        <taxon>Insecta</taxon>
        <taxon>Pterygota</taxon>
        <taxon>Neoptera</taxon>
        <taxon>Endopterygota</taxon>
        <taxon>Hymenoptera</taxon>
        <taxon>Apocrita</taxon>
        <taxon>Proctotrupomorpha</taxon>
        <taxon>Chalcidoidea</taxon>
        <taxon>Trichogrammatidae</taxon>
        <taxon>Trichogramma</taxon>
    </lineage>
</organism>
<feature type="compositionally biased region" description="Low complexity" evidence="1">
    <location>
        <begin position="77"/>
        <end position="87"/>
    </location>
</feature>
<gene>
    <name evidence="2" type="ORF">TKK_004078</name>
</gene>
<keyword evidence="3" id="KW-1185">Reference proteome</keyword>
<dbReference type="EMBL" id="JBJJXI010000032">
    <property type="protein sequence ID" value="KAL3402915.1"/>
    <property type="molecule type" value="Genomic_DNA"/>
</dbReference>